<dbReference type="SMART" id="SM00184">
    <property type="entry name" value="RING"/>
    <property type="match status" value="1"/>
</dbReference>
<feature type="coiled-coil region" evidence="5">
    <location>
        <begin position="77"/>
        <end position="104"/>
    </location>
</feature>
<name>A0A550CZV7_9AGAR</name>
<dbReference type="CDD" id="cd16449">
    <property type="entry name" value="RING-HC"/>
    <property type="match status" value="1"/>
</dbReference>
<evidence type="ECO:0000256" key="2">
    <source>
        <dbReference type="ARBA" id="ARBA00022771"/>
    </source>
</evidence>
<dbReference type="EMBL" id="VDMD01000001">
    <property type="protein sequence ID" value="TRM70307.1"/>
    <property type="molecule type" value="Genomic_DNA"/>
</dbReference>
<feature type="compositionally biased region" description="Basic residues" evidence="6">
    <location>
        <begin position="1"/>
        <end position="12"/>
    </location>
</feature>
<dbReference type="InterPro" id="IPR018957">
    <property type="entry name" value="Znf_C3HC4_RING-type"/>
</dbReference>
<protein>
    <recommendedName>
        <fullName evidence="7">RING-type domain-containing protein</fullName>
    </recommendedName>
</protein>
<gene>
    <name evidence="8" type="ORF">BD626DRAFT_554435</name>
</gene>
<accession>A0A550CZV7</accession>
<dbReference type="InterPro" id="IPR001841">
    <property type="entry name" value="Znf_RING"/>
</dbReference>
<dbReference type="PROSITE" id="PS00518">
    <property type="entry name" value="ZF_RING_1"/>
    <property type="match status" value="1"/>
</dbReference>
<keyword evidence="3" id="KW-0862">Zinc</keyword>
<dbReference type="InterPro" id="IPR017907">
    <property type="entry name" value="Znf_RING_CS"/>
</dbReference>
<feature type="domain" description="RING-type" evidence="7">
    <location>
        <begin position="134"/>
        <end position="225"/>
    </location>
</feature>
<evidence type="ECO:0000256" key="5">
    <source>
        <dbReference type="SAM" id="Coils"/>
    </source>
</evidence>
<evidence type="ECO:0000259" key="7">
    <source>
        <dbReference type="PROSITE" id="PS50089"/>
    </source>
</evidence>
<dbReference type="AlphaFoldDB" id="A0A550CZV7"/>
<organism evidence="8 9">
    <name type="scientific">Schizophyllum amplum</name>
    <dbReference type="NCBI Taxonomy" id="97359"/>
    <lineage>
        <taxon>Eukaryota</taxon>
        <taxon>Fungi</taxon>
        <taxon>Dikarya</taxon>
        <taxon>Basidiomycota</taxon>
        <taxon>Agaricomycotina</taxon>
        <taxon>Agaricomycetes</taxon>
        <taxon>Agaricomycetidae</taxon>
        <taxon>Agaricales</taxon>
        <taxon>Schizophyllaceae</taxon>
        <taxon>Schizophyllum</taxon>
    </lineage>
</organism>
<dbReference type="Gene3D" id="3.30.40.10">
    <property type="entry name" value="Zinc/RING finger domain, C3HC4 (zinc finger)"/>
    <property type="match status" value="1"/>
</dbReference>
<dbReference type="SUPFAM" id="SSF57850">
    <property type="entry name" value="RING/U-box"/>
    <property type="match status" value="1"/>
</dbReference>
<dbReference type="OrthoDB" id="3219336at2759"/>
<evidence type="ECO:0000256" key="1">
    <source>
        <dbReference type="ARBA" id="ARBA00022723"/>
    </source>
</evidence>
<feature type="region of interest" description="Disordered" evidence="6">
    <location>
        <begin position="249"/>
        <end position="276"/>
    </location>
</feature>
<keyword evidence="9" id="KW-1185">Reference proteome</keyword>
<dbReference type="PROSITE" id="PS50089">
    <property type="entry name" value="ZF_RING_2"/>
    <property type="match status" value="1"/>
</dbReference>
<keyword evidence="5" id="KW-0175">Coiled coil</keyword>
<keyword evidence="1" id="KW-0479">Metal-binding</keyword>
<feature type="region of interest" description="Disordered" evidence="6">
    <location>
        <begin position="1"/>
        <end position="71"/>
    </location>
</feature>
<dbReference type="Proteomes" id="UP000320762">
    <property type="component" value="Unassembled WGS sequence"/>
</dbReference>
<comment type="caution">
    <text evidence="8">The sequence shown here is derived from an EMBL/GenBank/DDBJ whole genome shotgun (WGS) entry which is preliminary data.</text>
</comment>
<evidence type="ECO:0000256" key="4">
    <source>
        <dbReference type="PROSITE-ProRule" id="PRU00175"/>
    </source>
</evidence>
<sequence length="285" mass="31660">MPAARNTHRAPRHAPLGSSSGRSDDEIISLSSDDGFLLGRQKPKKSGKKKTKPPPDAEIVEISDDDDDAPVQPISRTQQMQRQIDQLRQENIRLKHDSARTAKELGLVRAQLVTAEKGKAKAAIDSDMDEYLSCEICTSRLWTPCLLPDCGHTFCKSCLFDWFNQTYNQHLASNPQYQPQRAHAELPANVKAILRTIAPGQLALVQQLLDLYGLPAPKYTCPSCRREAKTRPTEVYGFKKLIHVIAESNGEKEPAKAAPSLHGTRSRRGMPAAQPEDAWAKFFPA</sequence>
<dbReference type="GO" id="GO:0008270">
    <property type="term" value="F:zinc ion binding"/>
    <property type="evidence" value="ECO:0007669"/>
    <property type="project" value="UniProtKB-KW"/>
</dbReference>
<evidence type="ECO:0000256" key="3">
    <source>
        <dbReference type="ARBA" id="ARBA00022833"/>
    </source>
</evidence>
<feature type="compositionally biased region" description="Basic residues" evidence="6">
    <location>
        <begin position="41"/>
        <end position="52"/>
    </location>
</feature>
<dbReference type="Pfam" id="PF00097">
    <property type="entry name" value="zf-C3HC4"/>
    <property type="match status" value="1"/>
</dbReference>
<evidence type="ECO:0000313" key="9">
    <source>
        <dbReference type="Proteomes" id="UP000320762"/>
    </source>
</evidence>
<reference evidence="8 9" key="1">
    <citation type="journal article" date="2019" name="New Phytol.">
        <title>Comparative genomics reveals unique wood-decay strategies and fruiting body development in the Schizophyllaceae.</title>
        <authorList>
            <person name="Almasi E."/>
            <person name="Sahu N."/>
            <person name="Krizsan K."/>
            <person name="Balint B."/>
            <person name="Kovacs G.M."/>
            <person name="Kiss B."/>
            <person name="Cseklye J."/>
            <person name="Drula E."/>
            <person name="Henrissat B."/>
            <person name="Nagy I."/>
            <person name="Chovatia M."/>
            <person name="Adam C."/>
            <person name="LaButti K."/>
            <person name="Lipzen A."/>
            <person name="Riley R."/>
            <person name="Grigoriev I.V."/>
            <person name="Nagy L.G."/>
        </authorList>
    </citation>
    <scope>NUCLEOTIDE SEQUENCE [LARGE SCALE GENOMIC DNA]</scope>
    <source>
        <strain evidence="8 9">NL-1724</strain>
    </source>
</reference>
<evidence type="ECO:0000256" key="6">
    <source>
        <dbReference type="SAM" id="MobiDB-lite"/>
    </source>
</evidence>
<keyword evidence="2 4" id="KW-0863">Zinc-finger</keyword>
<proteinExistence type="predicted"/>
<feature type="compositionally biased region" description="Acidic residues" evidence="6">
    <location>
        <begin position="58"/>
        <end position="69"/>
    </location>
</feature>
<dbReference type="InterPro" id="IPR013083">
    <property type="entry name" value="Znf_RING/FYVE/PHD"/>
</dbReference>
<dbReference type="STRING" id="97359.A0A550CZV7"/>
<evidence type="ECO:0000313" key="8">
    <source>
        <dbReference type="EMBL" id="TRM70307.1"/>
    </source>
</evidence>